<accession>A0ABW0MFI0</accession>
<dbReference type="RefSeq" id="WP_378999330.1">
    <property type="nucleotide sequence ID" value="NZ_JBHSMT010000028.1"/>
</dbReference>
<name>A0ABW0MFI0_9BURK</name>
<comment type="caution">
    <text evidence="2">The sequence shown here is derived from an EMBL/GenBank/DDBJ whole genome shotgun (WGS) entry which is preliminary data.</text>
</comment>
<reference evidence="3" key="1">
    <citation type="journal article" date="2019" name="Int. J. Syst. Evol. Microbiol.">
        <title>The Global Catalogue of Microorganisms (GCM) 10K type strain sequencing project: providing services to taxonomists for standard genome sequencing and annotation.</title>
        <authorList>
            <consortium name="The Broad Institute Genomics Platform"/>
            <consortium name="The Broad Institute Genome Sequencing Center for Infectious Disease"/>
            <person name="Wu L."/>
            <person name="Ma J."/>
        </authorList>
    </citation>
    <scope>NUCLEOTIDE SEQUENCE [LARGE SCALE GENOMIC DNA]</scope>
    <source>
        <strain evidence="3">JCM 17066</strain>
    </source>
</reference>
<sequence length="132" mass="13451">MKLTPSAIRLRPMIQAACLLGLLAGGASHATGVLPDTSVVIVNEEDGEGAINIKNTDGKPVASNTKVDLPKTYILPGEKLDLMVDSYDAPIAGAPAPAAKAAAVDSIDHASAHASVHAAAYAAYNAANKSHR</sequence>
<organism evidence="2 3">
    <name type="scientific">Paraherbaspirillum soli</name>
    <dbReference type="NCBI Taxonomy" id="631222"/>
    <lineage>
        <taxon>Bacteria</taxon>
        <taxon>Pseudomonadati</taxon>
        <taxon>Pseudomonadota</taxon>
        <taxon>Betaproteobacteria</taxon>
        <taxon>Burkholderiales</taxon>
        <taxon>Oxalobacteraceae</taxon>
        <taxon>Paraherbaspirillum</taxon>
    </lineage>
</organism>
<dbReference type="EMBL" id="JBHSMT010000028">
    <property type="protein sequence ID" value="MFC5475748.1"/>
    <property type="molecule type" value="Genomic_DNA"/>
</dbReference>
<feature type="signal peptide" evidence="1">
    <location>
        <begin position="1"/>
        <end position="30"/>
    </location>
</feature>
<evidence type="ECO:0000313" key="3">
    <source>
        <dbReference type="Proteomes" id="UP001596045"/>
    </source>
</evidence>
<feature type="chain" id="PRO_5045653403" evidence="1">
    <location>
        <begin position="31"/>
        <end position="132"/>
    </location>
</feature>
<evidence type="ECO:0000313" key="2">
    <source>
        <dbReference type="EMBL" id="MFC5475748.1"/>
    </source>
</evidence>
<protein>
    <submittedName>
        <fullName evidence="2">Uncharacterized protein</fullName>
    </submittedName>
</protein>
<keyword evidence="1" id="KW-0732">Signal</keyword>
<gene>
    <name evidence="2" type="ORF">ACFPM8_17430</name>
</gene>
<evidence type="ECO:0000256" key="1">
    <source>
        <dbReference type="SAM" id="SignalP"/>
    </source>
</evidence>
<dbReference type="Proteomes" id="UP001596045">
    <property type="component" value="Unassembled WGS sequence"/>
</dbReference>
<proteinExistence type="predicted"/>
<keyword evidence="3" id="KW-1185">Reference proteome</keyword>